<proteinExistence type="predicted"/>
<evidence type="ECO:0000256" key="1">
    <source>
        <dbReference type="SAM" id="Phobius"/>
    </source>
</evidence>
<keyword evidence="1" id="KW-0472">Membrane</keyword>
<reference evidence="2 3" key="2">
    <citation type="journal article" date="2009" name="PLoS ONE">
        <title>An integrated genetic and cytogenetic map of the cucumber genome.</title>
        <authorList>
            <person name="Ren Y."/>
            <person name="Zhang Z."/>
            <person name="Liu J."/>
            <person name="Staub J.E."/>
            <person name="Han Y."/>
            <person name="Cheng Z."/>
            <person name="Li X."/>
            <person name="Lu J."/>
            <person name="Miao H."/>
            <person name="Kang H."/>
            <person name="Xie B."/>
            <person name="Gu X."/>
            <person name="Wang X."/>
            <person name="Du Y."/>
            <person name="Jin W."/>
            <person name="Huang S."/>
        </authorList>
    </citation>
    <scope>NUCLEOTIDE SEQUENCE [LARGE SCALE GENOMIC DNA]</scope>
    <source>
        <strain evidence="3">cv. 9930</strain>
    </source>
</reference>
<reference evidence="2 3" key="3">
    <citation type="journal article" date="2010" name="BMC Genomics">
        <title>Transcriptome sequencing and comparative analysis of cucumber flowers with different sex types.</title>
        <authorList>
            <person name="Guo S."/>
            <person name="Zheng Y."/>
            <person name="Joung J.G."/>
            <person name="Liu S."/>
            <person name="Zhang Z."/>
            <person name="Crasta O.R."/>
            <person name="Sobral B.W."/>
            <person name="Xu Y."/>
            <person name="Huang S."/>
            <person name="Fei Z."/>
        </authorList>
    </citation>
    <scope>NUCLEOTIDE SEQUENCE [LARGE SCALE GENOMIC DNA]</scope>
    <source>
        <strain evidence="3">cv. 9930</strain>
    </source>
</reference>
<dbReference type="Gramene" id="KGN46995">
    <property type="protein sequence ID" value="KGN46995"/>
    <property type="gene ID" value="Csa_6G159180"/>
</dbReference>
<organism evidence="2 3">
    <name type="scientific">Cucumis sativus</name>
    <name type="common">Cucumber</name>
    <dbReference type="NCBI Taxonomy" id="3659"/>
    <lineage>
        <taxon>Eukaryota</taxon>
        <taxon>Viridiplantae</taxon>
        <taxon>Streptophyta</taxon>
        <taxon>Embryophyta</taxon>
        <taxon>Tracheophyta</taxon>
        <taxon>Spermatophyta</taxon>
        <taxon>Magnoliopsida</taxon>
        <taxon>eudicotyledons</taxon>
        <taxon>Gunneridae</taxon>
        <taxon>Pentapetalae</taxon>
        <taxon>rosids</taxon>
        <taxon>fabids</taxon>
        <taxon>Cucurbitales</taxon>
        <taxon>Cucurbitaceae</taxon>
        <taxon>Benincaseae</taxon>
        <taxon>Cucumis</taxon>
    </lineage>
</organism>
<feature type="transmembrane region" description="Helical" evidence="1">
    <location>
        <begin position="16"/>
        <end position="38"/>
    </location>
</feature>
<gene>
    <name evidence="2" type="ORF">Csa_6G159180</name>
</gene>
<dbReference type="AlphaFoldDB" id="A0A0A0KBE6"/>
<feature type="transmembrane region" description="Helical" evidence="1">
    <location>
        <begin position="85"/>
        <end position="107"/>
    </location>
</feature>
<keyword evidence="1" id="KW-1133">Transmembrane helix</keyword>
<protein>
    <submittedName>
        <fullName evidence="2">Uncharacterized protein</fullName>
    </submittedName>
</protein>
<sequence length="112" mass="12711">MSFSLSSDIDHATHDISFFMSILCTFSVPTFTTLIFDLRMFQPANVLAFALASLHFADRIVSNIFCRFPFTVLNFGLRTFRSMNVLTFTFATSQTTLSLGFVPFTTLQVRRS</sequence>
<name>A0A0A0KBE6_CUCSA</name>
<dbReference type="EMBL" id="CM002927">
    <property type="protein sequence ID" value="KGN46995.1"/>
    <property type="molecule type" value="Genomic_DNA"/>
</dbReference>
<evidence type="ECO:0000313" key="2">
    <source>
        <dbReference type="EMBL" id="KGN46995.1"/>
    </source>
</evidence>
<evidence type="ECO:0000313" key="3">
    <source>
        <dbReference type="Proteomes" id="UP000029981"/>
    </source>
</evidence>
<keyword evidence="3" id="KW-1185">Reference proteome</keyword>
<reference evidence="2 3" key="1">
    <citation type="journal article" date="2009" name="Nat. Genet.">
        <title>The genome of the cucumber, Cucumis sativus L.</title>
        <authorList>
            <person name="Huang S."/>
            <person name="Li R."/>
            <person name="Zhang Z."/>
            <person name="Li L."/>
            <person name="Gu X."/>
            <person name="Fan W."/>
            <person name="Lucas W.J."/>
            <person name="Wang X."/>
            <person name="Xie B."/>
            <person name="Ni P."/>
            <person name="Ren Y."/>
            <person name="Zhu H."/>
            <person name="Li J."/>
            <person name="Lin K."/>
            <person name="Jin W."/>
            <person name="Fei Z."/>
            <person name="Li G."/>
            <person name="Staub J."/>
            <person name="Kilian A."/>
            <person name="van der Vossen E.A."/>
            <person name="Wu Y."/>
            <person name="Guo J."/>
            <person name="He J."/>
            <person name="Jia Z."/>
            <person name="Ren Y."/>
            <person name="Tian G."/>
            <person name="Lu Y."/>
            <person name="Ruan J."/>
            <person name="Qian W."/>
            <person name="Wang M."/>
            <person name="Huang Q."/>
            <person name="Li B."/>
            <person name="Xuan Z."/>
            <person name="Cao J."/>
            <person name="Asan"/>
            <person name="Wu Z."/>
            <person name="Zhang J."/>
            <person name="Cai Q."/>
            <person name="Bai Y."/>
            <person name="Zhao B."/>
            <person name="Han Y."/>
            <person name="Li Y."/>
            <person name="Li X."/>
            <person name="Wang S."/>
            <person name="Shi Q."/>
            <person name="Liu S."/>
            <person name="Cho W.K."/>
            <person name="Kim J.Y."/>
            <person name="Xu Y."/>
            <person name="Heller-Uszynska K."/>
            <person name="Miao H."/>
            <person name="Cheng Z."/>
            <person name="Zhang S."/>
            <person name="Wu J."/>
            <person name="Yang Y."/>
            <person name="Kang H."/>
            <person name="Li M."/>
            <person name="Liang H."/>
            <person name="Ren X."/>
            <person name="Shi Z."/>
            <person name="Wen M."/>
            <person name="Jian M."/>
            <person name="Yang H."/>
            <person name="Zhang G."/>
            <person name="Yang Z."/>
            <person name="Chen R."/>
            <person name="Liu S."/>
            <person name="Li J."/>
            <person name="Ma L."/>
            <person name="Liu H."/>
            <person name="Zhou Y."/>
            <person name="Zhao J."/>
            <person name="Fang X."/>
            <person name="Li G."/>
            <person name="Fang L."/>
            <person name="Li Y."/>
            <person name="Liu D."/>
            <person name="Zheng H."/>
            <person name="Zhang Y."/>
            <person name="Qin N."/>
            <person name="Li Z."/>
            <person name="Yang G."/>
            <person name="Yang S."/>
            <person name="Bolund L."/>
            <person name="Kristiansen K."/>
            <person name="Zheng H."/>
            <person name="Li S."/>
            <person name="Zhang X."/>
            <person name="Yang H."/>
            <person name="Wang J."/>
            <person name="Sun R."/>
            <person name="Zhang B."/>
            <person name="Jiang S."/>
            <person name="Wang J."/>
            <person name="Du Y."/>
            <person name="Li S."/>
        </authorList>
    </citation>
    <scope>NUCLEOTIDE SEQUENCE [LARGE SCALE GENOMIC DNA]</scope>
    <source>
        <strain evidence="3">cv. 9930</strain>
    </source>
</reference>
<reference evidence="2 3" key="4">
    <citation type="journal article" date="2011" name="BMC Genomics">
        <title>RNA-Seq improves annotation of protein-coding genes in the cucumber genome.</title>
        <authorList>
            <person name="Li Z."/>
            <person name="Zhang Z."/>
            <person name="Yan P."/>
            <person name="Huang S."/>
            <person name="Fei Z."/>
            <person name="Lin K."/>
        </authorList>
    </citation>
    <scope>NUCLEOTIDE SEQUENCE [LARGE SCALE GENOMIC DNA]</scope>
    <source>
        <strain evidence="3">cv. 9930</strain>
    </source>
</reference>
<feature type="transmembrane region" description="Helical" evidence="1">
    <location>
        <begin position="45"/>
        <end position="65"/>
    </location>
</feature>
<dbReference type="Proteomes" id="UP000029981">
    <property type="component" value="Chromosome 6"/>
</dbReference>
<keyword evidence="1" id="KW-0812">Transmembrane</keyword>
<accession>A0A0A0KBE6</accession>